<accession>A0A1B7Z167</accession>
<dbReference type="EMBL" id="LZFP01000045">
    <property type="protein sequence ID" value="OBR36416.1"/>
    <property type="molecule type" value="Genomic_DNA"/>
</dbReference>
<name>A0A1B7Z167_9FLAO</name>
<sequence length="189" mass="21895">MITNILDVLDLNGKLTDEQINFVQSKIEVLELEKNEYVLKIGQVCSFIGFVSKGLVMFYNIADNGEEKVCEFIKENDWVSQYQSMITETKSSIEIKTLEPTTLLKISFLNLKLILDEIPLVEKSFKQVIDKFLLKMLERSHSFQNLKAEERYAIFVKENSELIQRVPQYYIASFLGIAPQSLSRIRKNS</sequence>
<dbReference type="KEGG" id="mart:BTR34_12360"/>
<gene>
    <name evidence="2" type="ORF">A9200_08250</name>
</gene>
<organism evidence="2 3">
    <name type="scientific">Maribacter hydrothermalis</name>
    <dbReference type="NCBI Taxonomy" id="1836467"/>
    <lineage>
        <taxon>Bacteria</taxon>
        <taxon>Pseudomonadati</taxon>
        <taxon>Bacteroidota</taxon>
        <taxon>Flavobacteriia</taxon>
        <taxon>Flavobacteriales</taxon>
        <taxon>Flavobacteriaceae</taxon>
        <taxon>Maribacter</taxon>
    </lineage>
</organism>
<dbReference type="InterPro" id="IPR000595">
    <property type="entry name" value="cNMP-bd_dom"/>
</dbReference>
<dbReference type="CDD" id="cd00038">
    <property type="entry name" value="CAP_ED"/>
    <property type="match status" value="1"/>
</dbReference>
<protein>
    <recommendedName>
        <fullName evidence="1">Cyclic nucleotide-binding domain-containing protein</fullName>
    </recommendedName>
</protein>
<evidence type="ECO:0000313" key="3">
    <source>
        <dbReference type="Proteomes" id="UP000092164"/>
    </source>
</evidence>
<dbReference type="OrthoDB" id="1092431at2"/>
<comment type="caution">
    <text evidence="2">The sequence shown here is derived from an EMBL/GenBank/DDBJ whole genome shotgun (WGS) entry which is preliminary data.</text>
</comment>
<dbReference type="AlphaFoldDB" id="A0A1B7Z167"/>
<feature type="domain" description="Cyclic nucleotide-binding" evidence="1">
    <location>
        <begin position="31"/>
        <end position="107"/>
    </location>
</feature>
<evidence type="ECO:0000259" key="1">
    <source>
        <dbReference type="Pfam" id="PF00027"/>
    </source>
</evidence>
<dbReference type="Pfam" id="PF00027">
    <property type="entry name" value="cNMP_binding"/>
    <property type="match status" value="1"/>
</dbReference>
<dbReference type="RefSeq" id="WP_068485875.1">
    <property type="nucleotide sequence ID" value="NZ_CP018760.1"/>
</dbReference>
<dbReference type="InterPro" id="IPR018490">
    <property type="entry name" value="cNMP-bd_dom_sf"/>
</dbReference>
<dbReference type="SUPFAM" id="SSF51206">
    <property type="entry name" value="cAMP-binding domain-like"/>
    <property type="match status" value="1"/>
</dbReference>
<keyword evidence="3" id="KW-1185">Reference proteome</keyword>
<proteinExistence type="predicted"/>
<dbReference type="InterPro" id="IPR014710">
    <property type="entry name" value="RmlC-like_jellyroll"/>
</dbReference>
<evidence type="ECO:0000313" key="2">
    <source>
        <dbReference type="EMBL" id="OBR36416.1"/>
    </source>
</evidence>
<dbReference type="Gene3D" id="2.60.120.10">
    <property type="entry name" value="Jelly Rolls"/>
    <property type="match status" value="1"/>
</dbReference>
<reference evidence="3" key="1">
    <citation type="submission" date="2016-06" db="EMBL/GenBank/DDBJ databases">
        <authorList>
            <person name="Zhan P."/>
        </authorList>
    </citation>
    <scope>NUCLEOTIDE SEQUENCE [LARGE SCALE GENOMIC DNA]</scope>
    <source>
        <strain evidence="3">T28</strain>
    </source>
</reference>
<dbReference type="Proteomes" id="UP000092164">
    <property type="component" value="Unassembled WGS sequence"/>
</dbReference>
<dbReference type="STRING" id="1836467.BTR34_12360"/>